<dbReference type="SFLD" id="SFLDS00029">
    <property type="entry name" value="Radical_SAM"/>
    <property type="match status" value="1"/>
</dbReference>
<keyword evidence="8 13" id="KW-0479">Metal-binding</keyword>
<evidence type="ECO:0000256" key="11">
    <source>
        <dbReference type="ARBA" id="ARBA00023014"/>
    </source>
</evidence>
<feature type="binding site" evidence="13 14">
    <location>
        <position position="68"/>
    </location>
    <ligand>
        <name>[4Fe-4S] cluster</name>
        <dbReference type="ChEBI" id="CHEBI:49883"/>
        <note>4Fe-4S-S-AdoMet</note>
    </ligand>
</feature>
<dbReference type="GO" id="GO:0005506">
    <property type="term" value="F:iron ion binding"/>
    <property type="evidence" value="ECO:0007669"/>
    <property type="project" value="UniProtKB-UniRule"/>
</dbReference>
<dbReference type="PANTHER" id="PTHR22976">
    <property type="entry name" value="BIOTIN SYNTHASE"/>
    <property type="match status" value="1"/>
</dbReference>
<comment type="cofactor">
    <cofactor evidence="13">
        <name>[2Fe-2S] cluster</name>
        <dbReference type="ChEBI" id="CHEBI:190135"/>
    </cofactor>
    <text evidence="13">Binds 1 [2Fe-2S] cluster. The cluster is coordinated with 3 cysteines and 1 arginine.</text>
</comment>
<evidence type="ECO:0000259" key="15">
    <source>
        <dbReference type="PROSITE" id="PS51918"/>
    </source>
</evidence>
<evidence type="ECO:0000256" key="12">
    <source>
        <dbReference type="ARBA" id="ARBA00051157"/>
    </source>
</evidence>
<feature type="binding site" evidence="13 14">
    <location>
        <position position="203"/>
    </location>
    <ligand>
        <name>[2Fe-2S] cluster</name>
        <dbReference type="ChEBI" id="CHEBI:190135"/>
    </ligand>
</feature>
<feature type="binding site" evidence="13 14">
    <location>
        <position position="112"/>
    </location>
    <ligand>
        <name>[2Fe-2S] cluster</name>
        <dbReference type="ChEBI" id="CHEBI:190135"/>
    </ligand>
</feature>
<dbReference type="InterPro" id="IPR002684">
    <property type="entry name" value="Biotin_synth/BioAB"/>
</dbReference>
<evidence type="ECO:0000256" key="10">
    <source>
        <dbReference type="ARBA" id="ARBA00023004"/>
    </source>
</evidence>
<reference evidence="16 17" key="1">
    <citation type="submission" date="2019-06" db="EMBL/GenBank/DDBJ databases">
        <title>New taxonomy in bacterial strain CC-CFT640, isolated from vineyard.</title>
        <authorList>
            <person name="Lin S.-Y."/>
            <person name="Tsai C.-F."/>
            <person name="Young C.-C."/>
        </authorList>
    </citation>
    <scope>NUCLEOTIDE SEQUENCE [LARGE SCALE GENOMIC DNA]</scope>
    <source>
        <strain evidence="16 17">CC-CFT640</strain>
    </source>
</reference>
<keyword evidence="6 13" id="KW-0949">S-adenosyl-L-methionine</keyword>
<keyword evidence="10 13" id="KW-0408">Iron</keyword>
<name>A0A5C8PTD7_9HYPH</name>
<dbReference type="InterPro" id="IPR058240">
    <property type="entry name" value="rSAM_sf"/>
</dbReference>
<evidence type="ECO:0000256" key="4">
    <source>
        <dbReference type="ARBA" id="ARBA00022485"/>
    </source>
</evidence>
<keyword evidence="5 13" id="KW-0808">Transferase</keyword>
<dbReference type="InterPro" id="IPR013785">
    <property type="entry name" value="Aldolase_TIM"/>
</dbReference>
<dbReference type="GO" id="GO:0051539">
    <property type="term" value="F:4 iron, 4 sulfur cluster binding"/>
    <property type="evidence" value="ECO:0007669"/>
    <property type="project" value="UniProtKB-KW"/>
</dbReference>
<comment type="subunit">
    <text evidence="13">Homodimer.</text>
</comment>
<evidence type="ECO:0000256" key="7">
    <source>
        <dbReference type="ARBA" id="ARBA00022714"/>
    </source>
</evidence>
<dbReference type="EMBL" id="VDUZ01000004">
    <property type="protein sequence ID" value="TXL80505.1"/>
    <property type="molecule type" value="Genomic_DNA"/>
</dbReference>
<dbReference type="PROSITE" id="PS51918">
    <property type="entry name" value="RADICAL_SAM"/>
    <property type="match status" value="1"/>
</dbReference>
<organism evidence="16 17">
    <name type="scientific">Vineibacter terrae</name>
    <dbReference type="NCBI Taxonomy" id="2586908"/>
    <lineage>
        <taxon>Bacteria</taxon>
        <taxon>Pseudomonadati</taxon>
        <taxon>Pseudomonadota</taxon>
        <taxon>Alphaproteobacteria</taxon>
        <taxon>Hyphomicrobiales</taxon>
        <taxon>Vineibacter</taxon>
    </lineage>
</organism>
<dbReference type="OrthoDB" id="9786826at2"/>
<dbReference type="GO" id="GO:0004076">
    <property type="term" value="F:biotin synthase activity"/>
    <property type="evidence" value="ECO:0007669"/>
    <property type="project" value="UniProtKB-UniRule"/>
</dbReference>
<dbReference type="GO" id="GO:0051537">
    <property type="term" value="F:2 iron, 2 sulfur cluster binding"/>
    <property type="evidence" value="ECO:0007669"/>
    <property type="project" value="UniProtKB-KW"/>
</dbReference>
<dbReference type="Proteomes" id="UP000321638">
    <property type="component" value="Unassembled WGS sequence"/>
</dbReference>
<evidence type="ECO:0000256" key="5">
    <source>
        <dbReference type="ARBA" id="ARBA00022679"/>
    </source>
</evidence>
<comment type="similarity">
    <text evidence="2 13">Belongs to the radical SAM superfamily. Biotin synthase family.</text>
</comment>
<dbReference type="GO" id="GO:0009102">
    <property type="term" value="P:biotin biosynthetic process"/>
    <property type="evidence" value="ECO:0007669"/>
    <property type="project" value="UniProtKB-UniRule"/>
</dbReference>
<evidence type="ECO:0000256" key="13">
    <source>
        <dbReference type="HAMAP-Rule" id="MF_01694"/>
    </source>
</evidence>
<comment type="function">
    <text evidence="13">Catalyzes the conversion of dethiobiotin (DTB) to biotin by the insertion of a sulfur atom into dethiobiotin via a radical-based mechanism.</text>
</comment>
<feature type="binding site" evidence="13 14">
    <location>
        <position position="75"/>
    </location>
    <ligand>
        <name>[4Fe-4S] cluster</name>
        <dbReference type="ChEBI" id="CHEBI:49883"/>
        <note>4Fe-4S-S-AdoMet</note>
    </ligand>
</feature>
<sequence>MPRARRAAPAEGRLVTDLRHDWTRAEVEALHALPFPELLFQAQSLHRRFFDPTRVETASLLSIKTGGCPEDCGYCSQTAHFKTGVEPTPLMDQAAVVDTARQAKAAGATRFCMGAAWRNPKSRHLDRICAMVTAVKGLGMQTCATLGMLTPAQARQLHDAGLDFYSHNVDTSPEYYGEIITTRTLQDRLDTLDHVRAAGIKVCCGGIVGMGERVEDRIGMLLLLARMQPHPESVPLNIWNEVAGTPVQARAERPDPIGFARLVALARILMPGSIVRLAAGRQYMSDELQALCLLAGANSIFIGNVLLTTRNPQRDRDATLLQRLGMTAMALGA</sequence>
<evidence type="ECO:0000313" key="17">
    <source>
        <dbReference type="Proteomes" id="UP000321638"/>
    </source>
</evidence>
<keyword evidence="17" id="KW-1185">Reference proteome</keyword>
<feature type="binding site" evidence="13 14">
    <location>
        <position position="143"/>
    </location>
    <ligand>
        <name>[2Fe-2S] cluster</name>
        <dbReference type="ChEBI" id="CHEBI:190135"/>
    </ligand>
</feature>
<dbReference type="PIRSF" id="PIRSF001619">
    <property type="entry name" value="Biotin_synth"/>
    <property type="match status" value="1"/>
</dbReference>
<feature type="domain" description="Radical SAM core" evidence="15">
    <location>
        <begin position="53"/>
        <end position="273"/>
    </location>
</feature>
<dbReference type="SFLD" id="SFLDG01060">
    <property type="entry name" value="BATS_domain_containing"/>
    <property type="match status" value="1"/>
</dbReference>
<feature type="binding site" evidence="13 14">
    <location>
        <position position="276"/>
    </location>
    <ligand>
        <name>[2Fe-2S] cluster</name>
        <dbReference type="ChEBI" id="CHEBI:190135"/>
    </ligand>
</feature>
<evidence type="ECO:0000313" key="16">
    <source>
        <dbReference type="EMBL" id="TXL80505.1"/>
    </source>
</evidence>
<dbReference type="InterPro" id="IPR006638">
    <property type="entry name" value="Elp3/MiaA/NifB-like_rSAM"/>
</dbReference>
<evidence type="ECO:0000256" key="8">
    <source>
        <dbReference type="ARBA" id="ARBA00022723"/>
    </source>
</evidence>
<dbReference type="UniPathway" id="UPA00078">
    <property type="reaction ID" value="UER00162"/>
</dbReference>
<dbReference type="Pfam" id="PF06968">
    <property type="entry name" value="BATS"/>
    <property type="match status" value="1"/>
</dbReference>
<evidence type="ECO:0000256" key="1">
    <source>
        <dbReference type="ARBA" id="ARBA00004942"/>
    </source>
</evidence>
<dbReference type="NCBIfam" id="TIGR00433">
    <property type="entry name" value="bioB"/>
    <property type="match status" value="1"/>
</dbReference>
<dbReference type="Gene3D" id="3.20.20.70">
    <property type="entry name" value="Aldolase class I"/>
    <property type="match status" value="1"/>
</dbReference>
<dbReference type="Pfam" id="PF04055">
    <property type="entry name" value="Radical_SAM"/>
    <property type="match status" value="1"/>
</dbReference>
<dbReference type="SMART" id="SM00876">
    <property type="entry name" value="BATS"/>
    <property type="match status" value="1"/>
</dbReference>
<dbReference type="InterPro" id="IPR010722">
    <property type="entry name" value="BATS_dom"/>
</dbReference>
<dbReference type="InterPro" id="IPR024177">
    <property type="entry name" value="Biotin_synthase"/>
</dbReference>
<gene>
    <name evidence="13 16" type="primary">bioB</name>
    <name evidence="16" type="ORF">FHP25_04565</name>
</gene>
<evidence type="ECO:0000256" key="14">
    <source>
        <dbReference type="PIRSR" id="PIRSR001619-1"/>
    </source>
</evidence>
<dbReference type="SMART" id="SM00729">
    <property type="entry name" value="Elp3"/>
    <property type="match status" value="1"/>
</dbReference>
<dbReference type="SFLD" id="SFLDF00272">
    <property type="entry name" value="biotin_synthase"/>
    <property type="match status" value="1"/>
</dbReference>
<protein>
    <recommendedName>
        <fullName evidence="3 13">Biotin synthase</fullName>
        <ecNumber evidence="3 13">2.8.1.6</ecNumber>
    </recommendedName>
</protein>
<comment type="catalytic activity">
    <reaction evidence="12 13">
        <text>(4R,5S)-dethiobiotin + (sulfur carrier)-SH + 2 reduced [2Fe-2S]-[ferredoxin] + 2 S-adenosyl-L-methionine = (sulfur carrier)-H + biotin + 2 5'-deoxyadenosine + 2 L-methionine + 2 oxidized [2Fe-2S]-[ferredoxin]</text>
        <dbReference type="Rhea" id="RHEA:22060"/>
        <dbReference type="Rhea" id="RHEA-COMP:10000"/>
        <dbReference type="Rhea" id="RHEA-COMP:10001"/>
        <dbReference type="Rhea" id="RHEA-COMP:14737"/>
        <dbReference type="Rhea" id="RHEA-COMP:14739"/>
        <dbReference type="ChEBI" id="CHEBI:17319"/>
        <dbReference type="ChEBI" id="CHEBI:29917"/>
        <dbReference type="ChEBI" id="CHEBI:33737"/>
        <dbReference type="ChEBI" id="CHEBI:33738"/>
        <dbReference type="ChEBI" id="CHEBI:57586"/>
        <dbReference type="ChEBI" id="CHEBI:57844"/>
        <dbReference type="ChEBI" id="CHEBI:59789"/>
        <dbReference type="ChEBI" id="CHEBI:64428"/>
        <dbReference type="ChEBI" id="CHEBI:149473"/>
        <dbReference type="EC" id="2.8.1.6"/>
    </reaction>
</comment>
<comment type="cofactor">
    <cofactor evidence="13 14">
        <name>[4Fe-4S] cluster</name>
        <dbReference type="ChEBI" id="CHEBI:49883"/>
    </cofactor>
    <text evidence="13 14">Binds 1 [4Fe-4S] cluster. The cluster is coordinated with 3 cysteines and an exchangeable S-adenosyl-L-methionine.</text>
</comment>
<keyword evidence="9 13" id="KW-0093">Biotin biosynthesis</keyword>
<dbReference type="SUPFAM" id="SSF102114">
    <property type="entry name" value="Radical SAM enzymes"/>
    <property type="match status" value="1"/>
</dbReference>
<keyword evidence="4 13" id="KW-0004">4Fe-4S</keyword>
<comment type="cofactor">
    <cofactor evidence="14">
        <name>[2Fe-2S] cluster</name>
        <dbReference type="ChEBI" id="CHEBI:190135"/>
    </cofactor>
    <text evidence="14">Binds 1 [2Fe-2S] cluster. The cluster is coordinated with 3 cysteines and 1 arginine.</text>
</comment>
<comment type="caution">
    <text evidence="16">The sequence shown here is derived from an EMBL/GenBank/DDBJ whole genome shotgun (WGS) entry which is preliminary data.</text>
</comment>
<keyword evidence="11 13" id="KW-0411">Iron-sulfur</keyword>
<dbReference type="PANTHER" id="PTHR22976:SF2">
    <property type="entry name" value="BIOTIN SYNTHASE, MITOCHONDRIAL"/>
    <property type="match status" value="1"/>
</dbReference>
<keyword evidence="7 13" id="KW-0001">2Fe-2S</keyword>
<feature type="binding site" evidence="13 14">
    <location>
        <position position="72"/>
    </location>
    <ligand>
        <name>[4Fe-4S] cluster</name>
        <dbReference type="ChEBI" id="CHEBI:49883"/>
        <note>4Fe-4S-S-AdoMet</note>
    </ligand>
</feature>
<dbReference type="SFLD" id="SFLDG01278">
    <property type="entry name" value="biotin_synthase_like"/>
    <property type="match status" value="1"/>
</dbReference>
<evidence type="ECO:0000256" key="6">
    <source>
        <dbReference type="ARBA" id="ARBA00022691"/>
    </source>
</evidence>
<evidence type="ECO:0000256" key="9">
    <source>
        <dbReference type="ARBA" id="ARBA00022756"/>
    </source>
</evidence>
<comment type="pathway">
    <text evidence="1 13">Cofactor biosynthesis; biotin biosynthesis; biotin from 7,8-diaminononanoate: step 2/2.</text>
</comment>
<proteinExistence type="inferred from homology"/>
<dbReference type="EC" id="2.8.1.6" evidence="3 13"/>
<accession>A0A5C8PTD7</accession>
<evidence type="ECO:0000256" key="3">
    <source>
        <dbReference type="ARBA" id="ARBA00012236"/>
    </source>
</evidence>
<evidence type="ECO:0000256" key="2">
    <source>
        <dbReference type="ARBA" id="ARBA00010765"/>
    </source>
</evidence>
<dbReference type="CDD" id="cd01335">
    <property type="entry name" value="Radical_SAM"/>
    <property type="match status" value="1"/>
</dbReference>
<dbReference type="InterPro" id="IPR007197">
    <property type="entry name" value="rSAM"/>
</dbReference>
<dbReference type="AlphaFoldDB" id="A0A5C8PTD7"/>
<dbReference type="HAMAP" id="MF_01694">
    <property type="entry name" value="BioB"/>
    <property type="match status" value="1"/>
</dbReference>